<protein>
    <submittedName>
        <fullName evidence="14">Polar amino acid transport system substrate-binding protein</fullName>
    </submittedName>
</protein>
<feature type="transmembrane region" description="Helical" evidence="11">
    <location>
        <begin position="364"/>
        <end position="383"/>
    </location>
</feature>
<dbReference type="SUPFAM" id="SSF53850">
    <property type="entry name" value="Periplasmic binding protein-like II"/>
    <property type="match status" value="2"/>
</dbReference>
<evidence type="ECO:0000256" key="8">
    <source>
        <dbReference type="ARBA" id="ARBA00022970"/>
    </source>
</evidence>
<dbReference type="InterPro" id="IPR000515">
    <property type="entry name" value="MetI-like"/>
</dbReference>
<comment type="subcellular location">
    <subcellularLocation>
        <location evidence="1 11">Cell membrane</location>
        <topology evidence="1 11">Multi-pass membrane protein</topology>
    </subcellularLocation>
</comment>
<evidence type="ECO:0000313" key="14">
    <source>
        <dbReference type="EMBL" id="SEK98051.1"/>
    </source>
</evidence>
<dbReference type="PANTHER" id="PTHR30614:SF20">
    <property type="entry name" value="GLUTAMINE TRANSPORT SYSTEM PERMEASE PROTEIN GLNP"/>
    <property type="match status" value="1"/>
</dbReference>
<evidence type="ECO:0000256" key="5">
    <source>
        <dbReference type="ARBA" id="ARBA00022475"/>
    </source>
</evidence>
<feature type="chain" id="PRO_5010384508" evidence="12">
    <location>
        <begin position="23"/>
        <end position="501"/>
    </location>
</feature>
<keyword evidence="6 11" id="KW-0812">Transmembrane</keyword>
<dbReference type="Proteomes" id="UP000182321">
    <property type="component" value="Unassembled WGS sequence"/>
</dbReference>
<name>A0A1H7LGF2_9FIRM</name>
<dbReference type="PROSITE" id="PS01039">
    <property type="entry name" value="SBP_BACTERIAL_3"/>
    <property type="match status" value="1"/>
</dbReference>
<dbReference type="PANTHER" id="PTHR30614">
    <property type="entry name" value="MEMBRANE COMPONENT OF AMINO ACID ABC TRANSPORTER"/>
    <property type="match status" value="1"/>
</dbReference>
<feature type="transmembrane region" description="Helical" evidence="11">
    <location>
        <begin position="298"/>
        <end position="317"/>
    </location>
</feature>
<dbReference type="FunFam" id="1.10.3720.10:FF:000033">
    <property type="entry name" value="Polar amino acid ABC transporter permease"/>
    <property type="match status" value="1"/>
</dbReference>
<accession>A0A1H7LGF2</accession>
<evidence type="ECO:0000256" key="6">
    <source>
        <dbReference type="ARBA" id="ARBA00022692"/>
    </source>
</evidence>
<reference evidence="15" key="1">
    <citation type="submission" date="2016-10" db="EMBL/GenBank/DDBJ databases">
        <authorList>
            <person name="Varghese N."/>
        </authorList>
    </citation>
    <scope>NUCLEOTIDE SEQUENCE [LARGE SCALE GENOMIC DNA]</scope>
    <source>
        <strain evidence="15">ACV-9</strain>
    </source>
</reference>
<dbReference type="PROSITE" id="PS50928">
    <property type="entry name" value="ABC_TM1"/>
    <property type="match status" value="1"/>
</dbReference>
<dbReference type="SMART" id="SM00062">
    <property type="entry name" value="PBPb"/>
    <property type="match status" value="2"/>
</dbReference>
<keyword evidence="8" id="KW-0029">Amino-acid transport</keyword>
<keyword evidence="7 12" id="KW-0732">Signal</keyword>
<evidence type="ECO:0000256" key="3">
    <source>
        <dbReference type="ARBA" id="ARBA00010333"/>
    </source>
</evidence>
<dbReference type="Pfam" id="PF00528">
    <property type="entry name" value="BPD_transp_1"/>
    <property type="match status" value="1"/>
</dbReference>
<dbReference type="PROSITE" id="PS51257">
    <property type="entry name" value="PROKAR_LIPOPROTEIN"/>
    <property type="match status" value="1"/>
</dbReference>
<feature type="transmembrane region" description="Helical" evidence="11">
    <location>
        <begin position="465"/>
        <end position="486"/>
    </location>
</feature>
<evidence type="ECO:0000256" key="7">
    <source>
        <dbReference type="ARBA" id="ARBA00022729"/>
    </source>
</evidence>
<keyword evidence="15" id="KW-1185">Reference proteome</keyword>
<dbReference type="GO" id="GO:0043190">
    <property type="term" value="C:ATP-binding cassette (ABC) transporter complex"/>
    <property type="evidence" value="ECO:0007669"/>
    <property type="project" value="InterPro"/>
</dbReference>
<comment type="similarity">
    <text evidence="2">Belongs to the binding-protein-dependent transport system permease family. HisMQ subfamily.</text>
</comment>
<feature type="domain" description="ABC transmembrane type-1" evidence="13">
    <location>
        <begin position="294"/>
        <end position="486"/>
    </location>
</feature>
<dbReference type="InterPro" id="IPR018313">
    <property type="entry name" value="SBP_3_CS"/>
</dbReference>
<keyword evidence="5" id="KW-1003">Cell membrane</keyword>
<evidence type="ECO:0000256" key="12">
    <source>
        <dbReference type="SAM" id="SignalP"/>
    </source>
</evidence>
<sequence length="501" mass="54479">MKKKATILACMLAALFIGCGSADNTKTISSIDDLEGSKIGVQLGTTGDIYASDYEGDEAGTTVERYNKITDAVQALKQGKIDCVIADEQPAIASVENEGSLVILDEPFALEEYAICIAKDNDELLEQVNGTIAELQEEGTLDEIISNYIGDDTKGKFPYESPEGVTYDNGTIVVATNATFKPYEYYENGEVVGIDMDIMHAIGDKLGMSIEIEDMEFDSIINAVSSHKADVGIAGMTMTEERAKSINFSTSYITSKQVMIVKDANAAADGQTFTEKLYANFVKDGRYQYLLTGLRNTLVIALCAVIIGVLIGFFVAIIRVSYDKTGAHVILNGICKVYLTIIRGTPMMVQLLIIYYVVFKSVNVSKVLVAIIAFAINSGAYVAEIMRGGIMSIDNGQMEAGRSLGLSHKQTMTAIILPQAIKNVLPALANEFIMLIKETSICGYIGLTDLTRGGDIIRSQTYEAFIPLVAVAFVYLIIVELLTVLVGKWEKSLRKTERKAD</sequence>
<evidence type="ECO:0000313" key="15">
    <source>
        <dbReference type="Proteomes" id="UP000182321"/>
    </source>
</evidence>
<feature type="transmembrane region" description="Helical" evidence="11">
    <location>
        <begin position="337"/>
        <end position="358"/>
    </location>
</feature>
<dbReference type="InterPro" id="IPR010065">
    <property type="entry name" value="AA_ABC_transptr_permease_3TM"/>
</dbReference>
<keyword evidence="9 11" id="KW-1133">Transmembrane helix</keyword>
<dbReference type="InterPro" id="IPR001638">
    <property type="entry name" value="Solute-binding_3/MltF_N"/>
</dbReference>
<dbReference type="InterPro" id="IPR035906">
    <property type="entry name" value="MetI-like_sf"/>
</dbReference>
<organism evidence="14 15">
    <name type="scientific">Pseudobutyrivibrio ruminis</name>
    <dbReference type="NCBI Taxonomy" id="46206"/>
    <lineage>
        <taxon>Bacteria</taxon>
        <taxon>Bacillati</taxon>
        <taxon>Bacillota</taxon>
        <taxon>Clostridia</taxon>
        <taxon>Lachnospirales</taxon>
        <taxon>Lachnospiraceae</taxon>
        <taxon>Pseudobutyrivibrio</taxon>
    </lineage>
</organism>
<evidence type="ECO:0000256" key="2">
    <source>
        <dbReference type="ARBA" id="ARBA00010072"/>
    </source>
</evidence>
<dbReference type="Gene3D" id="3.40.190.10">
    <property type="entry name" value="Periplasmic binding protein-like II"/>
    <property type="match status" value="2"/>
</dbReference>
<dbReference type="NCBIfam" id="TIGR01726">
    <property type="entry name" value="HEQRo_perm_3TM"/>
    <property type="match status" value="1"/>
</dbReference>
<evidence type="ECO:0000256" key="9">
    <source>
        <dbReference type="ARBA" id="ARBA00022989"/>
    </source>
</evidence>
<keyword evidence="10 11" id="KW-0472">Membrane</keyword>
<dbReference type="SUPFAM" id="SSF161098">
    <property type="entry name" value="MetI-like"/>
    <property type="match status" value="1"/>
</dbReference>
<dbReference type="GO" id="GO:0022857">
    <property type="term" value="F:transmembrane transporter activity"/>
    <property type="evidence" value="ECO:0007669"/>
    <property type="project" value="InterPro"/>
</dbReference>
<dbReference type="AlphaFoldDB" id="A0A1H7LGF2"/>
<evidence type="ECO:0000256" key="4">
    <source>
        <dbReference type="ARBA" id="ARBA00022448"/>
    </source>
</evidence>
<dbReference type="InterPro" id="IPR043429">
    <property type="entry name" value="ArtM/GltK/GlnP/TcyL/YhdX-like"/>
</dbReference>
<gene>
    <name evidence="14" type="ORF">SAMN02910377_02353</name>
</gene>
<comment type="similarity">
    <text evidence="3">Belongs to the bacterial solute-binding protein 3 family.</text>
</comment>
<dbReference type="GO" id="GO:0006865">
    <property type="term" value="P:amino acid transport"/>
    <property type="evidence" value="ECO:0007669"/>
    <property type="project" value="UniProtKB-KW"/>
</dbReference>
<dbReference type="Pfam" id="PF00497">
    <property type="entry name" value="SBP_bac_3"/>
    <property type="match status" value="1"/>
</dbReference>
<evidence type="ECO:0000256" key="10">
    <source>
        <dbReference type="ARBA" id="ARBA00023136"/>
    </source>
</evidence>
<dbReference type="CDD" id="cd06261">
    <property type="entry name" value="TM_PBP2"/>
    <property type="match status" value="1"/>
</dbReference>
<evidence type="ECO:0000256" key="1">
    <source>
        <dbReference type="ARBA" id="ARBA00004651"/>
    </source>
</evidence>
<proteinExistence type="inferred from homology"/>
<dbReference type="Gene3D" id="1.10.3720.10">
    <property type="entry name" value="MetI-like"/>
    <property type="match status" value="1"/>
</dbReference>
<evidence type="ECO:0000256" key="11">
    <source>
        <dbReference type="RuleBase" id="RU363032"/>
    </source>
</evidence>
<feature type="signal peptide" evidence="12">
    <location>
        <begin position="1"/>
        <end position="22"/>
    </location>
</feature>
<evidence type="ECO:0000259" key="13">
    <source>
        <dbReference type="PROSITE" id="PS50928"/>
    </source>
</evidence>
<keyword evidence="4 11" id="KW-0813">Transport</keyword>
<dbReference type="EMBL" id="FNZX01000016">
    <property type="protein sequence ID" value="SEK98051.1"/>
    <property type="molecule type" value="Genomic_DNA"/>
</dbReference>
<dbReference type="RefSeq" id="WP_074792000.1">
    <property type="nucleotide sequence ID" value="NZ_FNZX01000016.1"/>
</dbReference>